<proteinExistence type="predicted"/>
<dbReference type="AlphaFoldDB" id="A0A2K1YKD4"/>
<feature type="coiled-coil region" evidence="1">
    <location>
        <begin position="47"/>
        <end position="87"/>
    </location>
</feature>
<keyword evidence="1" id="KW-0175">Coiled coil</keyword>
<reference evidence="3 4" key="1">
    <citation type="journal article" date="2006" name="Science">
        <title>The genome of black cottonwood, Populus trichocarpa (Torr. &amp; Gray).</title>
        <authorList>
            <person name="Tuskan G.A."/>
            <person name="Difazio S."/>
            <person name="Jansson S."/>
            <person name="Bohlmann J."/>
            <person name="Grigoriev I."/>
            <person name="Hellsten U."/>
            <person name="Putnam N."/>
            <person name="Ralph S."/>
            <person name="Rombauts S."/>
            <person name="Salamov A."/>
            <person name="Schein J."/>
            <person name="Sterck L."/>
            <person name="Aerts A."/>
            <person name="Bhalerao R.R."/>
            <person name="Bhalerao R.P."/>
            <person name="Blaudez D."/>
            <person name="Boerjan W."/>
            <person name="Brun A."/>
            <person name="Brunner A."/>
            <person name="Busov V."/>
            <person name="Campbell M."/>
            <person name="Carlson J."/>
            <person name="Chalot M."/>
            <person name="Chapman J."/>
            <person name="Chen G.L."/>
            <person name="Cooper D."/>
            <person name="Coutinho P.M."/>
            <person name="Couturier J."/>
            <person name="Covert S."/>
            <person name="Cronk Q."/>
            <person name="Cunningham R."/>
            <person name="Davis J."/>
            <person name="Degroeve S."/>
            <person name="Dejardin A."/>
            <person name="Depamphilis C."/>
            <person name="Detter J."/>
            <person name="Dirks B."/>
            <person name="Dubchak I."/>
            <person name="Duplessis S."/>
            <person name="Ehlting J."/>
            <person name="Ellis B."/>
            <person name="Gendler K."/>
            <person name="Goodstein D."/>
            <person name="Gribskov M."/>
            <person name="Grimwood J."/>
            <person name="Groover A."/>
            <person name="Gunter L."/>
            <person name="Hamberger B."/>
            <person name="Heinze B."/>
            <person name="Helariutta Y."/>
            <person name="Henrissat B."/>
            <person name="Holligan D."/>
            <person name="Holt R."/>
            <person name="Huang W."/>
            <person name="Islam-Faridi N."/>
            <person name="Jones S."/>
            <person name="Jones-Rhoades M."/>
            <person name="Jorgensen R."/>
            <person name="Joshi C."/>
            <person name="Kangasjarvi J."/>
            <person name="Karlsson J."/>
            <person name="Kelleher C."/>
            <person name="Kirkpatrick R."/>
            <person name="Kirst M."/>
            <person name="Kohler A."/>
            <person name="Kalluri U."/>
            <person name="Larimer F."/>
            <person name="Leebens-Mack J."/>
            <person name="Leple J.C."/>
            <person name="Locascio P."/>
            <person name="Lou Y."/>
            <person name="Lucas S."/>
            <person name="Martin F."/>
            <person name="Montanini B."/>
            <person name="Napoli C."/>
            <person name="Nelson D.R."/>
            <person name="Nelson C."/>
            <person name="Nieminen K."/>
            <person name="Nilsson O."/>
            <person name="Pereda V."/>
            <person name="Peter G."/>
            <person name="Philippe R."/>
            <person name="Pilate G."/>
            <person name="Poliakov A."/>
            <person name="Razumovskaya J."/>
            <person name="Richardson P."/>
            <person name="Rinaldi C."/>
            <person name="Ritland K."/>
            <person name="Rouze P."/>
            <person name="Ryaboy D."/>
            <person name="Schmutz J."/>
            <person name="Schrader J."/>
            <person name="Segerman B."/>
            <person name="Shin H."/>
            <person name="Siddiqui A."/>
            <person name="Sterky F."/>
            <person name="Terry A."/>
            <person name="Tsai C.J."/>
            <person name="Uberbacher E."/>
            <person name="Unneberg P."/>
            <person name="Vahala J."/>
            <person name="Wall K."/>
            <person name="Wessler S."/>
            <person name="Yang G."/>
            <person name="Yin T."/>
            <person name="Douglas C."/>
            <person name="Marra M."/>
            <person name="Sandberg G."/>
            <person name="Van de Peer Y."/>
            <person name="Rokhsar D."/>
        </authorList>
    </citation>
    <scope>NUCLEOTIDE SEQUENCE [LARGE SCALE GENOMIC DNA]</scope>
    <source>
        <strain evidence="4">cv. Nisqually</strain>
    </source>
</reference>
<evidence type="ECO:0000256" key="1">
    <source>
        <dbReference type="SAM" id="Coils"/>
    </source>
</evidence>
<feature type="region of interest" description="Disordered" evidence="2">
    <location>
        <begin position="93"/>
        <end position="114"/>
    </location>
</feature>
<dbReference type="PANTHER" id="PTHR34190:SF10">
    <property type="entry name" value="TERNARY COMPLEX FACTOR MIP1 LEUCINE-ZIPPER DOMAIN-CONTAINING PROTEIN"/>
    <property type="match status" value="1"/>
</dbReference>
<feature type="compositionally biased region" description="Polar residues" evidence="2">
    <location>
        <begin position="93"/>
        <end position="102"/>
    </location>
</feature>
<dbReference type="PANTHER" id="PTHR34190">
    <property type="entry name" value="EXPRESSED PROTEIN"/>
    <property type="match status" value="1"/>
</dbReference>
<organism evidence="3 4">
    <name type="scientific">Populus trichocarpa</name>
    <name type="common">Western balsam poplar</name>
    <name type="synonym">Populus balsamifera subsp. trichocarpa</name>
    <dbReference type="NCBI Taxonomy" id="3694"/>
    <lineage>
        <taxon>Eukaryota</taxon>
        <taxon>Viridiplantae</taxon>
        <taxon>Streptophyta</taxon>
        <taxon>Embryophyta</taxon>
        <taxon>Tracheophyta</taxon>
        <taxon>Spermatophyta</taxon>
        <taxon>Magnoliopsida</taxon>
        <taxon>eudicotyledons</taxon>
        <taxon>Gunneridae</taxon>
        <taxon>Pentapetalae</taxon>
        <taxon>rosids</taxon>
        <taxon>fabids</taxon>
        <taxon>Malpighiales</taxon>
        <taxon>Salicaceae</taxon>
        <taxon>Saliceae</taxon>
        <taxon>Populus</taxon>
    </lineage>
</organism>
<protein>
    <submittedName>
        <fullName evidence="3">Uncharacterized protein</fullName>
    </submittedName>
</protein>
<dbReference type="ExpressionAtlas" id="A0A2K1YKD4">
    <property type="expression patterns" value="differential"/>
</dbReference>
<accession>A0A2K1YKD4</accession>
<evidence type="ECO:0000313" key="4">
    <source>
        <dbReference type="Proteomes" id="UP000006729"/>
    </source>
</evidence>
<gene>
    <name evidence="3" type="ORF">POPTR_011G146000</name>
</gene>
<dbReference type="Proteomes" id="UP000006729">
    <property type="component" value="Chromosome 11"/>
</dbReference>
<keyword evidence="4" id="KW-1185">Reference proteome</keyword>
<dbReference type="EMBL" id="CM009300">
    <property type="protein sequence ID" value="PNT13491.1"/>
    <property type="molecule type" value="Genomic_DNA"/>
</dbReference>
<evidence type="ECO:0000256" key="2">
    <source>
        <dbReference type="SAM" id="MobiDB-lite"/>
    </source>
</evidence>
<name>A0A2K1YKD4_POPTR</name>
<sequence>MGQEEKQEFSSPLPVLPRLDRLDRLLQFLEEKHSLSGRHTAKSVVRTVEAEDQFKNLSSALEEVQHKGNLMDRLEMLENRVLQLSLEMDIENTSRSSSSTFQGPEKMGRDEASTITTKEDEQMITTHKEKQDSLTDQEITCTAEACVRISKSSQKDKRHKKKRRAWLGWLAMGC</sequence>
<evidence type="ECO:0000313" key="3">
    <source>
        <dbReference type="EMBL" id="PNT13491.1"/>
    </source>
</evidence>
<dbReference type="InParanoid" id="A0A2K1YKD4"/>